<keyword evidence="3" id="KW-0813">Transport</keyword>
<dbReference type="PANTHER" id="PTHR43528:SF3">
    <property type="entry name" value="CITRATE-PROTON SYMPORTER"/>
    <property type="match status" value="1"/>
</dbReference>
<dbReference type="PROSITE" id="PS00217">
    <property type="entry name" value="SUGAR_TRANSPORT_2"/>
    <property type="match status" value="1"/>
</dbReference>
<reference evidence="11 12" key="1">
    <citation type="submission" date="2017-06" db="EMBL/GenBank/DDBJ databases">
        <authorList>
            <person name="Kim H.J."/>
            <person name="Triplett B.A."/>
        </authorList>
    </citation>
    <scope>NUCLEOTIDE SEQUENCE [LARGE SCALE GENOMIC DNA]</scope>
    <source>
        <strain evidence="11 12">DSM 18704</strain>
    </source>
</reference>
<evidence type="ECO:0000256" key="2">
    <source>
        <dbReference type="ARBA" id="ARBA00008240"/>
    </source>
</evidence>
<feature type="transmembrane region" description="Helical" evidence="9">
    <location>
        <begin position="269"/>
        <end position="289"/>
    </location>
</feature>
<dbReference type="InterPro" id="IPR036259">
    <property type="entry name" value="MFS_trans_sf"/>
</dbReference>
<feature type="transmembrane region" description="Helical" evidence="9">
    <location>
        <begin position="301"/>
        <end position="326"/>
    </location>
</feature>
<evidence type="ECO:0000256" key="6">
    <source>
        <dbReference type="ARBA" id="ARBA00022847"/>
    </source>
</evidence>
<keyword evidence="6" id="KW-0769">Symport</keyword>
<feature type="transmembrane region" description="Helical" evidence="9">
    <location>
        <begin position="158"/>
        <end position="177"/>
    </location>
</feature>
<feature type="transmembrane region" description="Helical" evidence="9">
    <location>
        <begin position="22"/>
        <end position="46"/>
    </location>
</feature>
<evidence type="ECO:0000313" key="11">
    <source>
        <dbReference type="EMBL" id="SNT24336.1"/>
    </source>
</evidence>
<feature type="transmembrane region" description="Helical" evidence="9">
    <location>
        <begin position="338"/>
        <end position="360"/>
    </location>
</feature>
<keyword evidence="4" id="KW-1003">Cell membrane</keyword>
<evidence type="ECO:0000256" key="4">
    <source>
        <dbReference type="ARBA" id="ARBA00022475"/>
    </source>
</evidence>
<dbReference type="PROSITE" id="PS50850">
    <property type="entry name" value="MFS"/>
    <property type="match status" value="1"/>
</dbReference>
<sequence length="395" mass="42685">MLVYAYFAPVIAKLFFPTHDEAVSYLLTFMTFGLAYVARPLGSVVLGAYTDKHGRKASLMLSLSLMMLGTAMMTLMPTYAAIGILGPVGIALSRLLQGFAVGGEVGSSTTFMVEHAPPEKRTFYAAFQYVSQNTAVVTAALAGLILTTRLTPHQLDTWGWRTPFAFGLLVGPLGLYLRRNLVETPDFLAIEPLRSPLLALVTQHWRQLLVLVGIVAMNTAGAYFLNYLPTYAMKALRLPEWVGYTSTLLAGTLSIVVVLAASRIADRFGLIRVMTVTAALHTAIIWPVFRYITTTPSATRLLIGESIITLVRCIYSAPMMVLFARIFPPHTRGIGISFGYSLGILAFGGFAPAIFGWLIAITGSNLAPALYIVGSGVISLVSLYALSRMPSAASQ</sequence>
<evidence type="ECO:0000256" key="3">
    <source>
        <dbReference type="ARBA" id="ARBA00022448"/>
    </source>
</evidence>
<keyword evidence="5 9" id="KW-0812">Transmembrane</keyword>
<keyword evidence="7 9" id="KW-1133">Transmembrane helix</keyword>
<keyword evidence="8 9" id="KW-0472">Membrane</keyword>
<dbReference type="InterPro" id="IPR020846">
    <property type="entry name" value="MFS_dom"/>
</dbReference>
<keyword evidence="12" id="KW-1185">Reference proteome</keyword>
<dbReference type="AlphaFoldDB" id="A0A239L193"/>
<evidence type="ECO:0000256" key="8">
    <source>
        <dbReference type="ARBA" id="ARBA00023136"/>
    </source>
</evidence>
<dbReference type="InterPro" id="IPR005829">
    <property type="entry name" value="Sugar_transporter_CS"/>
</dbReference>
<evidence type="ECO:0000259" key="10">
    <source>
        <dbReference type="PROSITE" id="PS50850"/>
    </source>
</evidence>
<dbReference type="GO" id="GO:0015293">
    <property type="term" value="F:symporter activity"/>
    <property type="evidence" value="ECO:0007669"/>
    <property type="project" value="UniProtKB-KW"/>
</dbReference>
<feature type="transmembrane region" description="Helical" evidence="9">
    <location>
        <begin position="366"/>
        <end position="386"/>
    </location>
</feature>
<dbReference type="SUPFAM" id="SSF103473">
    <property type="entry name" value="MFS general substrate transporter"/>
    <property type="match status" value="1"/>
</dbReference>
<feature type="transmembrane region" description="Helical" evidence="9">
    <location>
        <begin position="208"/>
        <end position="229"/>
    </location>
</feature>
<organism evidence="11 12">
    <name type="scientific">Granulicella rosea</name>
    <dbReference type="NCBI Taxonomy" id="474952"/>
    <lineage>
        <taxon>Bacteria</taxon>
        <taxon>Pseudomonadati</taxon>
        <taxon>Acidobacteriota</taxon>
        <taxon>Terriglobia</taxon>
        <taxon>Terriglobales</taxon>
        <taxon>Acidobacteriaceae</taxon>
        <taxon>Granulicella</taxon>
    </lineage>
</organism>
<dbReference type="InterPro" id="IPR051084">
    <property type="entry name" value="H+-coupled_symporters"/>
</dbReference>
<comment type="subcellular location">
    <subcellularLocation>
        <location evidence="1">Cell membrane</location>
        <topology evidence="1">Multi-pass membrane protein</topology>
    </subcellularLocation>
</comment>
<feature type="domain" description="Major facilitator superfamily (MFS) profile" evidence="10">
    <location>
        <begin position="1"/>
        <end position="393"/>
    </location>
</feature>
<dbReference type="InterPro" id="IPR011701">
    <property type="entry name" value="MFS"/>
</dbReference>
<proteinExistence type="inferred from homology"/>
<evidence type="ECO:0000313" key="12">
    <source>
        <dbReference type="Proteomes" id="UP000198356"/>
    </source>
</evidence>
<evidence type="ECO:0000256" key="1">
    <source>
        <dbReference type="ARBA" id="ARBA00004651"/>
    </source>
</evidence>
<dbReference type="Proteomes" id="UP000198356">
    <property type="component" value="Unassembled WGS sequence"/>
</dbReference>
<feature type="transmembrane region" description="Helical" evidence="9">
    <location>
        <begin position="58"/>
        <end position="76"/>
    </location>
</feature>
<dbReference type="Pfam" id="PF07690">
    <property type="entry name" value="MFS_1"/>
    <property type="match status" value="1"/>
</dbReference>
<protein>
    <submittedName>
        <fullName evidence="11">MFS transporter, MHS family, proline/betaine transporter</fullName>
    </submittedName>
</protein>
<evidence type="ECO:0000256" key="5">
    <source>
        <dbReference type="ARBA" id="ARBA00022692"/>
    </source>
</evidence>
<evidence type="ECO:0000256" key="7">
    <source>
        <dbReference type="ARBA" id="ARBA00022989"/>
    </source>
</evidence>
<gene>
    <name evidence="11" type="ORF">SAMN05421770_10640</name>
</gene>
<feature type="transmembrane region" description="Helical" evidence="9">
    <location>
        <begin position="241"/>
        <end position="262"/>
    </location>
</feature>
<dbReference type="EMBL" id="FZOU01000006">
    <property type="protein sequence ID" value="SNT24336.1"/>
    <property type="molecule type" value="Genomic_DNA"/>
</dbReference>
<accession>A0A239L193</accession>
<dbReference type="Gene3D" id="1.20.1250.20">
    <property type="entry name" value="MFS general substrate transporter like domains"/>
    <property type="match status" value="2"/>
</dbReference>
<dbReference type="PANTHER" id="PTHR43528">
    <property type="entry name" value="ALPHA-KETOGLUTARATE PERMEASE"/>
    <property type="match status" value="1"/>
</dbReference>
<comment type="similarity">
    <text evidence="2">Belongs to the major facilitator superfamily. Metabolite:H+ Symporter (MHS) family (TC 2.A.1.6) family.</text>
</comment>
<dbReference type="GO" id="GO:0005886">
    <property type="term" value="C:plasma membrane"/>
    <property type="evidence" value="ECO:0007669"/>
    <property type="project" value="UniProtKB-SubCell"/>
</dbReference>
<name>A0A239L193_9BACT</name>
<evidence type="ECO:0000256" key="9">
    <source>
        <dbReference type="SAM" id="Phobius"/>
    </source>
</evidence>